<comment type="catalytic activity">
    <reaction evidence="16 17 19">
        <text>(6S)-NADPHX + ADP = AMP + phosphate + NADPH + H(+)</text>
        <dbReference type="Rhea" id="RHEA:32235"/>
        <dbReference type="ChEBI" id="CHEBI:15378"/>
        <dbReference type="ChEBI" id="CHEBI:43474"/>
        <dbReference type="ChEBI" id="CHEBI:57783"/>
        <dbReference type="ChEBI" id="CHEBI:64076"/>
        <dbReference type="ChEBI" id="CHEBI:456215"/>
        <dbReference type="ChEBI" id="CHEBI:456216"/>
        <dbReference type="EC" id="4.2.1.136"/>
    </reaction>
</comment>
<keyword evidence="23" id="KW-0808">Transferase</keyword>
<reference evidence="23 24" key="1">
    <citation type="submission" date="2010-12" db="EMBL/GenBank/DDBJ databases">
        <title>Complete sequence of Desulfurispirillum indicum S5.</title>
        <authorList>
            <consortium name="US DOE Joint Genome Institute"/>
            <person name="Lucas S."/>
            <person name="Copeland A."/>
            <person name="Lapidus A."/>
            <person name="Cheng J.-F."/>
            <person name="Goodwin L."/>
            <person name="Pitluck S."/>
            <person name="Chertkov O."/>
            <person name="Held B."/>
            <person name="Detter J.C."/>
            <person name="Han C."/>
            <person name="Tapia R."/>
            <person name="Land M."/>
            <person name="Hauser L."/>
            <person name="Kyrpides N."/>
            <person name="Ivanova N."/>
            <person name="Mikhailova N."/>
            <person name="Haggblom M."/>
            <person name="Rauschenbach I."/>
            <person name="Bini E."/>
            <person name="Woyke T."/>
        </authorList>
    </citation>
    <scope>NUCLEOTIDE SEQUENCE [LARGE SCALE GENOMIC DNA]</scope>
    <source>
        <strain evidence="24">ATCC BAA-1389 / DSM 22839 / S5</strain>
    </source>
</reference>
<keyword evidence="9 18" id="KW-0630">Potassium</keyword>
<dbReference type="InterPro" id="IPR017953">
    <property type="entry name" value="Carbohydrate_kinase_pred_CS"/>
</dbReference>
<feature type="binding site" evidence="18">
    <location>
        <begin position="57"/>
        <end position="61"/>
    </location>
    <ligand>
        <name>(6S)-NADPHX</name>
        <dbReference type="ChEBI" id="CHEBI:64076"/>
    </ligand>
</feature>
<evidence type="ECO:0000256" key="18">
    <source>
        <dbReference type="HAMAP-Rule" id="MF_01966"/>
    </source>
</evidence>
<evidence type="ECO:0000256" key="1">
    <source>
        <dbReference type="ARBA" id="ARBA00000013"/>
    </source>
</evidence>
<dbReference type="PROSITE" id="PS50206">
    <property type="entry name" value="RHODANESE_3"/>
    <property type="match status" value="1"/>
</dbReference>
<feature type="binding site" evidence="18">
    <location>
        <position position="154"/>
    </location>
    <ligand>
        <name>K(+)</name>
        <dbReference type="ChEBI" id="CHEBI:29103"/>
    </ligand>
</feature>
<dbReference type="InParanoid" id="E6W486"/>
<dbReference type="SUPFAM" id="SSF64153">
    <property type="entry name" value="YjeF N-terminal domain-like"/>
    <property type="match status" value="1"/>
</dbReference>
<proteinExistence type="inferred from homology"/>
<feature type="binding site" evidence="17">
    <location>
        <position position="313"/>
    </location>
    <ligand>
        <name>(6S)-NADPHX</name>
        <dbReference type="ChEBI" id="CHEBI:64076"/>
    </ligand>
</feature>
<dbReference type="RefSeq" id="WP_013504658.1">
    <property type="nucleotide sequence ID" value="NC_014836.1"/>
</dbReference>
<keyword evidence="10 17" id="KW-0520">NAD</keyword>
<dbReference type="GO" id="GO:0046496">
    <property type="term" value="P:nicotinamide nucleotide metabolic process"/>
    <property type="evidence" value="ECO:0007669"/>
    <property type="project" value="UniProtKB-UniRule"/>
</dbReference>
<dbReference type="GO" id="GO:0052856">
    <property type="term" value="F:NAD(P)HX epimerase activity"/>
    <property type="evidence" value="ECO:0007669"/>
    <property type="project" value="UniProtKB-UniRule"/>
</dbReference>
<comment type="function">
    <text evidence="18">Catalyzes the epimerization of the S- and R-forms of NAD(P)HX, a damaged form of NAD(P)H that is a result of enzymatic or heat-dependent hydration. This is a prerequisite for the S-specific NAD(P)H-hydrate dehydratase to allow the repair of both epimers of NAD(P)HX.</text>
</comment>
<organism evidence="23 24">
    <name type="scientific">Desulfurispirillum indicum (strain ATCC BAA-1389 / DSM 22839 / S5)</name>
    <dbReference type="NCBI Taxonomy" id="653733"/>
    <lineage>
        <taxon>Bacteria</taxon>
        <taxon>Pseudomonadati</taxon>
        <taxon>Chrysiogenota</taxon>
        <taxon>Chrysiogenia</taxon>
        <taxon>Chrysiogenales</taxon>
        <taxon>Chrysiogenaceae</taxon>
        <taxon>Desulfurispirillum</taxon>
    </lineage>
</organism>
<feature type="domain" description="YjeF N-terminal" evidence="22">
    <location>
        <begin position="9"/>
        <end position="208"/>
    </location>
</feature>
<dbReference type="PROSITE" id="PS01050">
    <property type="entry name" value="YJEF_C_2"/>
    <property type="match status" value="1"/>
</dbReference>
<keyword evidence="13" id="KW-0511">Multifunctional enzyme</keyword>
<dbReference type="GO" id="GO:0016301">
    <property type="term" value="F:kinase activity"/>
    <property type="evidence" value="ECO:0007669"/>
    <property type="project" value="UniProtKB-KW"/>
</dbReference>
<dbReference type="GO" id="GO:0052855">
    <property type="term" value="F:ADP-dependent NAD(P)H-hydrate dehydratase activity"/>
    <property type="evidence" value="ECO:0007669"/>
    <property type="project" value="UniProtKB-UniRule"/>
</dbReference>
<evidence type="ECO:0000256" key="13">
    <source>
        <dbReference type="ARBA" id="ARBA00023268"/>
    </source>
</evidence>
<evidence type="ECO:0000256" key="6">
    <source>
        <dbReference type="ARBA" id="ARBA00022741"/>
    </source>
</evidence>
<feature type="binding site" evidence="18">
    <location>
        <position position="119"/>
    </location>
    <ligand>
        <name>K(+)</name>
        <dbReference type="ChEBI" id="CHEBI:29103"/>
    </ligand>
</feature>
<dbReference type="GO" id="GO:0046872">
    <property type="term" value="F:metal ion binding"/>
    <property type="evidence" value="ECO:0007669"/>
    <property type="project" value="UniProtKB-UniRule"/>
</dbReference>
<dbReference type="InterPro" id="IPR004443">
    <property type="entry name" value="YjeF_N_dom"/>
</dbReference>
<evidence type="ECO:0000256" key="2">
    <source>
        <dbReference type="ARBA" id="ARBA00000909"/>
    </source>
</evidence>
<dbReference type="InterPro" id="IPR029056">
    <property type="entry name" value="Ribokinase-like"/>
</dbReference>
<comment type="subunit">
    <text evidence="17">Homotetramer.</text>
</comment>
<evidence type="ECO:0000256" key="5">
    <source>
        <dbReference type="ARBA" id="ARBA00022723"/>
    </source>
</evidence>
<feature type="binding site" evidence="18">
    <location>
        <begin position="123"/>
        <end position="129"/>
    </location>
    <ligand>
        <name>(6S)-NADPHX</name>
        <dbReference type="ChEBI" id="CHEBI:64076"/>
    </ligand>
</feature>
<accession>E6W486</accession>
<evidence type="ECO:0000259" key="21">
    <source>
        <dbReference type="PROSITE" id="PS51383"/>
    </source>
</evidence>
<protein>
    <recommendedName>
        <fullName evidence="19">Bifunctional NAD(P)H-hydrate repair enzyme</fullName>
    </recommendedName>
    <alternativeName>
        <fullName evidence="19">Nicotinamide nucleotide repair protein</fullName>
    </alternativeName>
    <domain>
        <recommendedName>
            <fullName evidence="19">ADP-dependent (S)-NAD(P)H-hydrate dehydratase</fullName>
            <ecNumber evidence="19">4.2.1.136</ecNumber>
        </recommendedName>
        <alternativeName>
            <fullName evidence="19">ADP-dependent NAD(P)HX dehydratase</fullName>
        </alternativeName>
    </domain>
    <domain>
        <recommendedName>
            <fullName evidence="19">NAD(P)H-hydrate epimerase</fullName>
            <ecNumber evidence="19">5.1.99.6</ecNumber>
        </recommendedName>
    </domain>
</protein>
<comment type="cofactor">
    <cofactor evidence="18 19">
        <name>K(+)</name>
        <dbReference type="ChEBI" id="CHEBI:29103"/>
    </cofactor>
    <text evidence="18 19">Binds 1 potassium ion per subunit.</text>
</comment>
<keyword evidence="24" id="KW-1185">Reference proteome</keyword>
<evidence type="ECO:0000256" key="9">
    <source>
        <dbReference type="ARBA" id="ARBA00022958"/>
    </source>
</evidence>
<comment type="cofactor">
    <cofactor evidence="17">
        <name>Mg(2+)</name>
        <dbReference type="ChEBI" id="CHEBI:18420"/>
    </cofactor>
</comment>
<dbReference type="Pfam" id="PF01256">
    <property type="entry name" value="Carb_kinase"/>
    <property type="match status" value="1"/>
</dbReference>
<comment type="catalytic activity">
    <reaction evidence="2 18 19">
        <text>(6R)-NADPHX = (6S)-NADPHX</text>
        <dbReference type="Rhea" id="RHEA:32227"/>
        <dbReference type="ChEBI" id="CHEBI:64076"/>
        <dbReference type="ChEBI" id="CHEBI:64077"/>
        <dbReference type="EC" id="5.1.99.6"/>
    </reaction>
</comment>
<evidence type="ECO:0000313" key="23">
    <source>
        <dbReference type="EMBL" id="ADU64764.1"/>
    </source>
</evidence>
<comment type="similarity">
    <text evidence="18">Belongs to the NnrE/AIBP family.</text>
</comment>
<feature type="binding site" evidence="17">
    <location>
        <position position="368"/>
    </location>
    <ligand>
        <name>(6S)-NADPHX</name>
        <dbReference type="ChEBI" id="CHEBI:64076"/>
    </ligand>
</feature>
<dbReference type="Pfam" id="PF03853">
    <property type="entry name" value="YjeF_N"/>
    <property type="match status" value="1"/>
</dbReference>
<feature type="binding site" evidence="18">
    <location>
        <position position="151"/>
    </location>
    <ligand>
        <name>(6S)-NADPHX</name>
        <dbReference type="ChEBI" id="CHEBI:64076"/>
    </ligand>
</feature>
<evidence type="ECO:0000256" key="4">
    <source>
        <dbReference type="ARBA" id="ARBA00009524"/>
    </source>
</evidence>
<dbReference type="InterPro" id="IPR001763">
    <property type="entry name" value="Rhodanese-like_dom"/>
</dbReference>
<comment type="function">
    <text evidence="14 19">Bifunctional enzyme that catalyzes the epimerization of the S- and R-forms of NAD(P)HX and the dehydration of the S-form of NAD(P)HX at the expense of ADP, which is converted to AMP. This allows the repair of both epimers of NAD(P)HX, a damaged form of NAD(P)H that is a result of enzymatic or heat-dependent hydration.</text>
</comment>
<evidence type="ECO:0000256" key="19">
    <source>
        <dbReference type="PIRNR" id="PIRNR017184"/>
    </source>
</evidence>
<feature type="binding site" evidence="18">
    <location>
        <position position="58"/>
    </location>
    <ligand>
        <name>K(+)</name>
        <dbReference type="ChEBI" id="CHEBI:29103"/>
    </ligand>
</feature>
<keyword evidence="5 18" id="KW-0479">Metal-binding</keyword>
<comment type="catalytic activity">
    <reaction evidence="1 18 19">
        <text>(6R)-NADHX = (6S)-NADHX</text>
        <dbReference type="Rhea" id="RHEA:32215"/>
        <dbReference type="ChEBI" id="CHEBI:64074"/>
        <dbReference type="ChEBI" id="CHEBI:64075"/>
        <dbReference type="EC" id="5.1.99.6"/>
    </reaction>
</comment>
<evidence type="ECO:0000256" key="16">
    <source>
        <dbReference type="ARBA" id="ARBA00049209"/>
    </source>
</evidence>
<evidence type="ECO:0000256" key="3">
    <source>
        <dbReference type="ARBA" id="ARBA00006001"/>
    </source>
</evidence>
<comment type="similarity">
    <text evidence="17">Belongs to the NnrD/CARKD family.</text>
</comment>
<feature type="binding site" evidence="17">
    <location>
        <position position="435"/>
    </location>
    <ligand>
        <name>(6S)-NADPHX</name>
        <dbReference type="ChEBI" id="CHEBI:64076"/>
    </ligand>
</feature>
<feature type="domain" description="Rhodanese" evidence="20">
    <location>
        <begin position="34"/>
        <end position="87"/>
    </location>
</feature>
<keyword evidence="12 17" id="KW-0456">Lyase</keyword>
<evidence type="ECO:0000259" key="22">
    <source>
        <dbReference type="PROSITE" id="PS51385"/>
    </source>
</evidence>
<dbReference type="PANTHER" id="PTHR12592:SF0">
    <property type="entry name" value="ATP-DEPENDENT (S)-NAD(P)H-HYDRATE DEHYDRATASE"/>
    <property type="match status" value="1"/>
</dbReference>
<dbReference type="HAMAP" id="MF_01965">
    <property type="entry name" value="NADHX_dehydratase"/>
    <property type="match status" value="1"/>
</dbReference>
<dbReference type="EC" id="4.2.1.136" evidence="19"/>
<dbReference type="NCBIfam" id="TIGR00197">
    <property type="entry name" value="yjeF_nterm"/>
    <property type="match status" value="1"/>
</dbReference>
<dbReference type="FunCoup" id="E6W486">
    <property type="interactions" value="273"/>
</dbReference>
<dbReference type="GO" id="GO:0005524">
    <property type="term" value="F:ATP binding"/>
    <property type="evidence" value="ECO:0007669"/>
    <property type="project" value="UniProtKB-UniRule"/>
</dbReference>
<dbReference type="eggNOG" id="COG0063">
    <property type="taxonomic scope" value="Bacteria"/>
</dbReference>
<comment type="function">
    <text evidence="17">Catalyzes the dehydration of the S-form of NAD(P)HX at the expense of ADP, which is converted to AMP. Together with NAD(P)HX epimerase, which catalyzes the epimerization of the S- and R-forms, the enzyme allows the repair of both epimers of NAD(P)HX, a damaged form of NAD(P)H that is a result of enzymatic or heat-dependent hydration.</text>
</comment>
<dbReference type="PANTHER" id="PTHR12592">
    <property type="entry name" value="ATP-DEPENDENT (S)-NAD(P)H-HYDRATE DEHYDRATASE FAMILY MEMBER"/>
    <property type="match status" value="1"/>
</dbReference>
<comment type="similarity">
    <text evidence="4 19">In the C-terminal section; belongs to the NnrD/CARKD family.</text>
</comment>
<dbReference type="NCBIfam" id="TIGR00196">
    <property type="entry name" value="yjeF_cterm"/>
    <property type="match status" value="1"/>
</dbReference>
<keyword evidence="11 18" id="KW-0413">Isomerase</keyword>
<feature type="binding site" evidence="17">
    <location>
        <position position="249"/>
    </location>
    <ligand>
        <name>(6S)-NADPHX</name>
        <dbReference type="ChEBI" id="CHEBI:64076"/>
    </ligand>
</feature>
<name>E6W486_DESIS</name>
<gene>
    <name evidence="18" type="primary">nnrE</name>
    <name evidence="17" type="synonym">nnrD</name>
    <name evidence="23" type="ordered locus">Selin_0005</name>
</gene>
<keyword evidence="23" id="KW-0418">Kinase</keyword>
<dbReference type="SUPFAM" id="SSF53613">
    <property type="entry name" value="Ribokinase-like"/>
    <property type="match status" value="1"/>
</dbReference>
<dbReference type="Gene3D" id="3.40.50.10260">
    <property type="entry name" value="YjeF N-terminal domain"/>
    <property type="match status" value="1"/>
</dbReference>
<comment type="caution">
    <text evidence="18">Lacks conserved residue(s) required for the propagation of feature annotation.</text>
</comment>
<dbReference type="Gene3D" id="3.40.1190.20">
    <property type="match status" value="1"/>
</dbReference>
<dbReference type="HAMAP" id="MF_01966">
    <property type="entry name" value="NADHX_epimerase"/>
    <property type="match status" value="1"/>
</dbReference>
<dbReference type="CDD" id="cd01171">
    <property type="entry name" value="YXKO-related"/>
    <property type="match status" value="1"/>
</dbReference>
<dbReference type="STRING" id="653733.Selin_0005"/>
<evidence type="ECO:0000256" key="17">
    <source>
        <dbReference type="HAMAP-Rule" id="MF_01965"/>
    </source>
</evidence>
<evidence type="ECO:0000256" key="8">
    <source>
        <dbReference type="ARBA" id="ARBA00022857"/>
    </source>
</evidence>
<feature type="binding site" evidence="17">
    <location>
        <begin position="405"/>
        <end position="409"/>
    </location>
    <ligand>
        <name>AMP</name>
        <dbReference type="ChEBI" id="CHEBI:456215"/>
    </ligand>
</feature>
<evidence type="ECO:0000259" key="20">
    <source>
        <dbReference type="PROSITE" id="PS50206"/>
    </source>
</evidence>
<sequence>MYLLNAQQMAAMDRYTIETLGIPGILLMENAGMAVVREINARFDNSTPVSILCGSGNNGGDGFVIARHLHLQGYPVTVFHGGLPQTNDSLMNFRLVEGLGVSMFPLEHFLETDPVLVIDALFGTGLSRPLEGLNAELLAKASEAPFRIAVDIPSGVCSSTGQILGVAFEADLTITMEYPKRGHFLSPGAEFTGELVVAPIGISPQSLPSQAPRLINFLEPKIPYRSILAHKGSCGHVLCVGGSTGKAGAIRLGAKAALECGAGLVTVASQKETVRSLQISEPEIMCLELPEENSGALRELFEFPADAMIIGPGGGRQLSNLLFYRDLLLSAECPIVLDADGLYCEEAERDMVLGILRKRKSPTILTPHPKEFERLTGISTKSLEPRKLDAVREWAEELDCCIVLKGTRTTIASAQGQVLLLDAPNPALAKGGSGDVLAGIIGSLLAQGFDIFEAAVEGCKIHALAGKIMQQQYGNHSGGPMKLINHLSEIFKEYTDENYYQNQ</sequence>
<keyword evidence="8 17" id="KW-0521">NADP</keyword>
<evidence type="ECO:0000256" key="10">
    <source>
        <dbReference type="ARBA" id="ARBA00023027"/>
    </source>
</evidence>
<dbReference type="EMBL" id="CP002432">
    <property type="protein sequence ID" value="ADU64764.1"/>
    <property type="molecule type" value="Genomic_DNA"/>
</dbReference>
<dbReference type="PIRSF" id="PIRSF017184">
    <property type="entry name" value="Nnr"/>
    <property type="match status" value="1"/>
</dbReference>
<evidence type="ECO:0000256" key="11">
    <source>
        <dbReference type="ARBA" id="ARBA00023235"/>
    </source>
</evidence>
<evidence type="ECO:0000256" key="7">
    <source>
        <dbReference type="ARBA" id="ARBA00022840"/>
    </source>
</evidence>
<dbReference type="InterPro" id="IPR036652">
    <property type="entry name" value="YjeF_N_dom_sf"/>
</dbReference>
<evidence type="ECO:0000256" key="15">
    <source>
        <dbReference type="ARBA" id="ARBA00048238"/>
    </source>
</evidence>
<dbReference type="PROSITE" id="PS51383">
    <property type="entry name" value="YJEF_C_3"/>
    <property type="match status" value="1"/>
</dbReference>
<dbReference type="GO" id="GO:0110051">
    <property type="term" value="P:metabolite repair"/>
    <property type="evidence" value="ECO:0007669"/>
    <property type="project" value="TreeGrafter"/>
</dbReference>
<evidence type="ECO:0000313" key="24">
    <source>
        <dbReference type="Proteomes" id="UP000002572"/>
    </source>
</evidence>
<keyword evidence="6 17" id="KW-0547">Nucleotide-binding</keyword>
<evidence type="ECO:0000256" key="14">
    <source>
        <dbReference type="ARBA" id="ARBA00025153"/>
    </source>
</evidence>
<dbReference type="EC" id="5.1.99.6" evidence="19"/>
<dbReference type="InterPro" id="IPR000631">
    <property type="entry name" value="CARKD"/>
</dbReference>
<feature type="binding site" evidence="17">
    <location>
        <position position="434"/>
    </location>
    <ligand>
        <name>AMP</name>
        <dbReference type="ChEBI" id="CHEBI:456215"/>
    </ligand>
</feature>
<dbReference type="HOGENOM" id="CLU_024853_4_1_0"/>
<dbReference type="PROSITE" id="PS51385">
    <property type="entry name" value="YJEF_N"/>
    <property type="match status" value="1"/>
</dbReference>
<feature type="domain" description="YjeF C-terminal" evidence="21">
    <location>
        <begin position="214"/>
        <end position="494"/>
    </location>
</feature>
<evidence type="ECO:0000256" key="12">
    <source>
        <dbReference type="ARBA" id="ARBA00023239"/>
    </source>
</evidence>
<comment type="similarity">
    <text evidence="3 19">In the N-terminal section; belongs to the NnrE/AIBP family.</text>
</comment>
<dbReference type="Proteomes" id="UP000002572">
    <property type="component" value="Chromosome"/>
</dbReference>
<comment type="catalytic activity">
    <reaction evidence="15 17 19">
        <text>(6S)-NADHX + ADP = AMP + phosphate + NADH + H(+)</text>
        <dbReference type="Rhea" id="RHEA:32223"/>
        <dbReference type="ChEBI" id="CHEBI:15378"/>
        <dbReference type="ChEBI" id="CHEBI:43474"/>
        <dbReference type="ChEBI" id="CHEBI:57945"/>
        <dbReference type="ChEBI" id="CHEBI:64074"/>
        <dbReference type="ChEBI" id="CHEBI:456215"/>
        <dbReference type="ChEBI" id="CHEBI:456216"/>
        <dbReference type="EC" id="4.2.1.136"/>
    </reaction>
</comment>
<dbReference type="KEGG" id="din:Selin_0005"/>
<dbReference type="AlphaFoldDB" id="E6W486"/>
<dbReference type="InterPro" id="IPR030677">
    <property type="entry name" value="Nnr"/>
</dbReference>
<keyword evidence="7 17" id="KW-0067">ATP-binding</keyword>
<dbReference type="eggNOG" id="COG0062">
    <property type="taxonomic scope" value="Bacteria"/>
</dbReference>